<evidence type="ECO:0000256" key="3">
    <source>
        <dbReference type="ARBA" id="ARBA00022741"/>
    </source>
</evidence>
<evidence type="ECO:0000259" key="8">
    <source>
        <dbReference type="PROSITE" id="PS50893"/>
    </source>
</evidence>
<dbReference type="Pfam" id="PF08402">
    <property type="entry name" value="TOBE_2"/>
    <property type="match status" value="1"/>
</dbReference>
<keyword evidence="5 7" id="KW-1278">Translocase</keyword>
<sequence length="522" mass="58867">MEKKLIEFKNIVKEFDGKLVLKGVSLDIYENEFVTLLGPSGCGKTTLLRILGGFLEPTEGHVLFDGQDISKVPPYKREINTVFQKYALFPHMNVYNNIAFGLKIKKEPKDIIEQKVMRMLKLVNLEDYADRNVTEMSGGQQQRVAIARALVNEPSVLLLDEPLGALDHKLRQEMQHELKRIQQEVGITFIFVTHDQEEALTMSDKIVVMKEGEIQQIGSPTDIYNEPVNEYVANFIGESNIIDGVMLEDYKVMFEDKVFDCVDFGFDKNEAVDVVIRPEDLDIVPRTEGKLRGIVKSVLFKGVHYETVVETKLGTAITVKMVVKNGKPVFNAEANEKMSANDFYLDTADVDELDAATIIARADAQAWNPDTDEFVSIKDVVYQIKKENGTYPVTFSTAAGTSVTVNMIVKDENRVANKEYEEEIFAVNFFKNADEITESIALDTDLKTWANASAWSLEDGKAVEITNVHYDFDPETITPGVYDVTFSTEGYEYKVDTTDKYEVGDIVGLSFQPEDIHIMSKN</sequence>
<dbReference type="NCBIfam" id="TIGR01187">
    <property type="entry name" value="potA"/>
    <property type="match status" value="1"/>
</dbReference>
<dbReference type="InterPro" id="IPR003593">
    <property type="entry name" value="AAA+_ATPase"/>
</dbReference>
<comment type="caution">
    <text evidence="9">The sequence shown here is derived from an EMBL/GenBank/DDBJ whole genome shotgun (WGS) entry which is preliminary data.</text>
</comment>
<protein>
    <recommendedName>
        <fullName evidence="7">Spermidine/putrescine import ATP-binding protein PotA</fullName>
        <ecNumber evidence="7">7.6.2.11</ecNumber>
    </recommendedName>
</protein>
<evidence type="ECO:0000313" key="10">
    <source>
        <dbReference type="Proteomes" id="UP000724149"/>
    </source>
</evidence>
<dbReference type="Gene3D" id="3.40.50.300">
    <property type="entry name" value="P-loop containing nucleotide triphosphate hydrolases"/>
    <property type="match status" value="1"/>
</dbReference>
<evidence type="ECO:0000256" key="6">
    <source>
        <dbReference type="ARBA" id="ARBA00023136"/>
    </source>
</evidence>
<dbReference type="SUPFAM" id="SSF52540">
    <property type="entry name" value="P-loop containing nucleoside triphosphate hydrolases"/>
    <property type="match status" value="1"/>
</dbReference>
<dbReference type="PANTHER" id="PTHR42781:SF4">
    <property type="entry name" value="SPERMIDINE_PUTRESCINE IMPORT ATP-BINDING PROTEIN POTA"/>
    <property type="match status" value="1"/>
</dbReference>
<dbReference type="InterPro" id="IPR027417">
    <property type="entry name" value="P-loop_NTPase"/>
</dbReference>
<dbReference type="InterPro" id="IPR017879">
    <property type="entry name" value="PotA_ATP-bd"/>
</dbReference>
<organism evidence="9 10">
    <name type="scientific">Hydrogenoanaerobacterium saccharovorans</name>
    <dbReference type="NCBI Taxonomy" id="474960"/>
    <lineage>
        <taxon>Bacteria</taxon>
        <taxon>Bacillati</taxon>
        <taxon>Bacillota</taxon>
        <taxon>Clostridia</taxon>
        <taxon>Eubacteriales</taxon>
        <taxon>Oscillospiraceae</taxon>
        <taxon>Hydrogenoanaerobacterium</taxon>
    </lineage>
</organism>
<gene>
    <name evidence="7" type="primary">potA</name>
    <name evidence="9" type="ORF">H9X81_05880</name>
</gene>
<evidence type="ECO:0000256" key="7">
    <source>
        <dbReference type="RuleBase" id="RU364083"/>
    </source>
</evidence>
<name>A0ABS2GNS4_9FIRM</name>
<dbReference type="PROSITE" id="PS00211">
    <property type="entry name" value="ABC_TRANSPORTER_1"/>
    <property type="match status" value="1"/>
</dbReference>
<dbReference type="InterPro" id="IPR050093">
    <property type="entry name" value="ABC_SmlMolc_Importer"/>
</dbReference>
<dbReference type="PROSITE" id="PS50893">
    <property type="entry name" value="ABC_TRANSPORTER_2"/>
    <property type="match status" value="1"/>
</dbReference>
<keyword evidence="4 7" id="KW-0067">ATP-binding</keyword>
<evidence type="ECO:0000256" key="5">
    <source>
        <dbReference type="ARBA" id="ARBA00022967"/>
    </source>
</evidence>
<dbReference type="InterPro" id="IPR013611">
    <property type="entry name" value="Transp-assoc_OB_typ2"/>
</dbReference>
<comment type="subunit">
    <text evidence="7">The complex is composed of two ATP-binding proteins (PotA), two transmembrane proteins (PotB and PotC) and a solute-binding protein (PotD).</text>
</comment>
<dbReference type="EMBL" id="JACSNR010000005">
    <property type="protein sequence ID" value="MBM6923219.1"/>
    <property type="molecule type" value="Genomic_DNA"/>
</dbReference>
<dbReference type="Gene3D" id="2.40.50.100">
    <property type="match status" value="1"/>
</dbReference>
<dbReference type="SUPFAM" id="SSF50331">
    <property type="entry name" value="MOP-like"/>
    <property type="match status" value="1"/>
</dbReference>
<keyword evidence="10" id="KW-1185">Reference proteome</keyword>
<keyword evidence="2 7" id="KW-1003">Cell membrane</keyword>
<reference evidence="9 10" key="1">
    <citation type="journal article" date="2021" name="Sci. Rep.">
        <title>The distribution of antibiotic resistance genes in chicken gut microbiota commensals.</title>
        <authorList>
            <person name="Juricova H."/>
            <person name="Matiasovicova J."/>
            <person name="Kubasova T."/>
            <person name="Cejkova D."/>
            <person name="Rychlik I."/>
        </authorList>
    </citation>
    <scope>NUCLEOTIDE SEQUENCE [LARGE SCALE GENOMIC DNA]</scope>
    <source>
        <strain evidence="9 10">An564</strain>
    </source>
</reference>
<evidence type="ECO:0000256" key="2">
    <source>
        <dbReference type="ARBA" id="ARBA00022475"/>
    </source>
</evidence>
<evidence type="ECO:0000256" key="4">
    <source>
        <dbReference type="ARBA" id="ARBA00022840"/>
    </source>
</evidence>
<dbReference type="InterPro" id="IPR017871">
    <property type="entry name" value="ABC_transporter-like_CS"/>
</dbReference>
<comment type="catalytic activity">
    <reaction evidence="7">
        <text>ATP + H2O + polyamine-[polyamine-binding protein]Side 1 = ADP + phosphate + polyamineSide 2 + [polyamine-binding protein]Side 1.</text>
        <dbReference type="EC" id="7.6.2.11"/>
    </reaction>
</comment>
<keyword evidence="1 7" id="KW-0813">Transport</keyword>
<proteinExistence type="inferred from homology"/>
<dbReference type="EC" id="7.6.2.11" evidence="7"/>
<dbReference type="SMART" id="SM00382">
    <property type="entry name" value="AAA"/>
    <property type="match status" value="1"/>
</dbReference>
<dbReference type="PANTHER" id="PTHR42781">
    <property type="entry name" value="SPERMIDINE/PUTRESCINE IMPORT ATP-BINDING PROTEIN POTA"/>
    <property type="match status" value="1"/>
</dbReference>
<evidence type="ECO:0000313" key="9">
    <source>
        <dbReference type="EMBL" id="MBM6923219.1"/>
    </source>
</evidence>
<comment type="function">
    <text evidence="7">Part of the ABC transporter complex PotABCD involved in spermidine/putrescine import. Responsible for energy coupling to the transport system.</text>
</comment>
<dbReference type="InterPro" id="IPR003439">
    <property type="entry name" value="ABC_transporter-like_ATP-bd"/>
</dbReference>
<comment type="similarity">
    <text evidence="7">Belongs to the ABC transporter superfamily. Spermidine/putrescine importer (TC 3.A.1.11.1) family.</text>
</comment>
<accession>A0ABS2GNS4</accession>
<dbReference type="Proteomes" id="UP000724149">
    <property type="component" value="Unassembled WGS sequence"/>
</dbReference>
<dbReference type="CDD" id="cd03300">
    <property type="entry name" value="ABC_PotA_N"/>
    <property type="match status" value="1"/>
</dbReference>
<keyword evidence="6 7" id="KW-0472">Membrane</keyword>
<evidence type="ECO:0000256" key="1">
    <source>
        <dbReference type="ARBA" id="ARBA00022448"/>
    </source>
</evidence>
<keyword evidence="3 7" id="KW-0547">Nucleotide-binding</keyword>
<dbReference type="GO" id="GO:0005524">
    <property type="term" value="F:ATP binding"/>
    <property type="evidence" value="ECO:0007669"/>
    <property type="project" value="UniProtKB-KW"/>
</dbReference>
<dbReference type="InterPro" id="IPR005893">
    <property type="entry name" value="PotA-like"/>
</dbReference>
<dbReference type="Pfam" id="PF00005">
    <property type="entry name" value="ABC_tran"/>
    <property type="match status" value="1"/>
</dbReference>
<feature type="domain" description="ABC transporter" evidence="8">
    <location>
        <begin position="6"/>
        <end position="236"/>
    </location>
</feature>
<dbReference type="InterPro" id="IPR008995">
    <property type="entry name" value="Mo/tungstate-bd_C_term_dom"/>
</dbReference>